<comment type="caution">
    <text evidence="3">The sequence shown here is derived from an EMBL/GenBank/DDBJ whole genome shotgun (WGS) entry which is preliminary data.</text>
</comment>
<dbReference type="PANTHER" id="PTHR11895">
    <property type="entry name" value="TRANSAMIDASE"/>
    <property type="match status" value="1"/>
</dbReference>
<evidence type="ECO:0000313" key="3">
    <source>
        <dbReference type="EMBL" id="KJL31721.1"/>
    </source>
</evidence>
<keyword evidence="4" id="KW-1185">Reference proteome</keyword>
<dbReference type="PANTHER" id="PTHR11895:SF7">
    <property type="entry name" value="GLUTAMYL-TRNA(GLN) AMIDOTRANSFERASE SUBUNIT A, MITOCHONDRIAL"/>
    <property type="match status" value="1"/>
</dbReference>
<dbReference type="RefSeq" id="WP_045273068.1">
    <property type="nucleotide sequence ID" value="NZ_JYIX01000038.1"/>
</dbReference>
<keyword evidence="3" id="KW-0378">Hydrolase</keyword>
<dbReference type="EC" id="3.5.1.13" evidence="3"/>
<dbReference type="Proteomes" id="UP000033740">
    <property type="component" value="Unassembled WGS sequence"/>
</dbReference>
<dbReference type="SUPFAM" id="SSF75304">
    <property type="entry name" value="Amidase signature (AS) enzymes"/>
    <property type="match status" value="1"/>
</dbReference>
<dbReference type="AlphaFoldDB" id="A0A0F0LJM7"/>
<dbReference type="STRING" id="582680.RS86_03000"/>
<dbReference type="GO" id="GO:0047680">
    <property type="term" value="F:aryl-acylamidase activity"/>
    <property type="evidence" value="ECO:0007669"/>
    <property type="project" value="UniProtKB-EC"/>
</dbReference>
<feature type="domain" description="Amidase" evidence="2">
    <location>
        <begin position="24"/>
        <end position="449"/>
    </location>
</feature>
<dbReference type="InterPro" id="IPR023631">
    <property type="entry name" value="Amidase_dom"/>
</dbReference>
<protein>
    <submittedName>
        <fullName evidence="3">Acylamidase</fullName>
        <ecNumber evidence="3">3.5.1.13</ecNumber>
    </submittedName>
</protein>
<evidence type="ECO:0000259" key="2">
    <source>
        <dbReference type="Pfam" id="PF01425"/>
    </source>
</evidence>
<gene>
    <name evidence="3" type="primary">aam_2</name>
    <name evidence="3" type="ORF">RS86_03000</name>
</gene>
<proteinExistence type="inferred from homology"/>
<dbReference type="Gene3D" id="3.90.1300.10">
    <property type="entry name" value="Amidase signature (AS) domain"/>
    <property type="match status" value="1"/>
</dbReference>
<evidence type="ECO:0000256" key="1">
    <source>
        <dbReference type="ARBA" id="ARBA00009199"/>
    </source>
</evidence>
<accession>A0A0F0LJM7</accession>
<dbReference type="Pfam" id="PF01425">
    <property type="entry name" value="Amidase"/>
    <property type="match status" value="1"/>
</dbReference>
<dbReference type="PATRIC" id="fig|582680.6.peg.3077"/>
<sequence>MVTAFSSATEIAREIRVGAVSPVEIAELYLDRIDRLNPAINAIVWIDPDATLAEARQAERAVRAGTPLGLLHGIPVPIKDLTAAAGQPCFYGSLGTNTAVQTQDDLIVGALRRAGCVLLGRSHAPEAGTMSVTETSRFGVARNPWDLSRSPAGSSGGAGAALAAGLAPFTHASDGGGSIRMPASSNGLVGLKPSRGRVPSAVAGWEHAATEGAEARTVADAATILDAISGPDPFVMYNAPRPERPFATEVGRPQEPLRIGLLLEAPTGLPVDDECVRAATGTAAFLEAMGHVVTPVTPRFYSERAVLGYVTHIMDASVAAMPYLWPELAEPYLRHRMARAGRASAVDYVQSAMLIQAETYDIVSQFGRDFDVLLTPTMATVPVPAGELVAEANEHPDLPRVREGRMVSFTSWVNLAGLPAISLPMHVAADGLPIGAQLVAGPWREDVLLRLAAALEEAAPWVHRRPAGFEV</sequence>
<dbReference type="EMBL" id="JYIX01000038">
    <property type="protein sequence ID" value="KJL31721.1"/>
    <property type="molecule type" value="Genomic_DNA"/>
</dbReference>
<comment type="similarity">
    <text evidence="1">Belongs to the amidase family.</text>
</comment>
<name>A0A0F0LJM7_9MICO</name>
<evidence type="ECO:0000313" key="4">
    <source>
        <dbReference type="Proteomes" id="UP000033740"/>
    </source>
</evidence>
<dbReference type="InterPro" id="IPR036928">
    <property type="entry name" value="AS_sf"/>
</dbReference>
<reference evidence="3 4" key="1">
    <citation type="submission" date="2015-02" db="EMBL/GenBank/DDBJ databases">
        <title>Draft genome sequences of ten Microbacterium spp. with emphasis on heavy metal contaminated environments.</title>
        <authorList>
            <person name="Corretto E."/>
        </authorList>
    </citation>
    <scope>NUCLEOTIDE SEQUENCE [LARGE SCALE GENOMIC DNA]</scope>
    <source>
        <strain evidence="3 4">ARN176</strain>
    </source>
</reference>
<organism evidence="3 4">
    <name type="scientific">Microbacterium azadirachtae</name>
    <dbReference type="NCBI Taxonomy" id="582680"/>
    <lineage>
        <taxon>Bacteria</taxon>
        <taxon>Bacillati</taxon>
        <taxon>Actinomycetota</taxon>
        <taxon>Actinomycetes</taxon>
        <taxon>Micrococcales</taxon>
        <taxon>Microbacteriaceae</taxon>
        <taxon>Microbacterium</taxon>
    </lineage>
</organism>
<dbReference type="InterPro" id="IPR000120">
    <property type="entry name" value="Amidase"/>
</dbReference>